<gene>
    <name evidence="1" type="ORF">E1A91_A05G165100v1</name>
</gene>
<proteinExistence type="predicted"/>
<sequence>MAVSQGTGVLAWLVVYWSVPGQWRLNGCGAQREP</sequence>
<evidence type="ECO:0000313" key="2">
    <source>
        <dbReference type="Proteomes" id="UP000323597"/>
    </source>
</evidence>
<evidence type="ECO:0000313" key="1">
    <source>
        <dbReference type="EMBL" id="TYJ34387.1"/>
    </source>
</evidence>
<name>A0A5D2Z617_GOSMU</name>
<keyword evidence="2" id="KW-1185">Reference proteome</keyword>
<dbReference type="EMBL" id="CM017640">
    <property type="protein sequence ID" value="TYJ34387.1"/>
    <property type="molecule type" value="Genomic_DNA"/>
</dbReference>
<accession>A0A5D2Z617</accession>
<dbReference type="AlphaFoldDB" id="A0A5D2Z617"/>
<organism evidence="1 2">
    <name type="scientific">Gossypium mustelinum</name>
    <name type="common">Cotton</name>
    <name type="synonym">Gossypium caicoense</name>
    <dbReference type="NCBI Taxonomy" id="34275"/>
    <lineage>
        <taxon>Eukaryota</taxon>
        <taxon>Viridiplantae</taxon>
        <taxon>Streptophyta</taxon>
        <taxon>Embryophyta</taxon>
        <taxon>Tracheophyta</taxon>
        <taxon>Spermatophyta</taxon>
        <taxon>Magnoliopsida</taxon>
        <taxon>eudicotyledons</taxon>
        <taxon>Gunneridae</taxon>
        <taxon>Pentapetalae</taxon>
        <taxon>rosids</taxon>
        <taxon>malvids</taxon>
        <taxon>Malvales</taxon>
        <taxon>Malvaceae</taxon>
        <taxon>Malvoideae</taxon>
        <taxon>Gossypium</taxon>
    </lineage>
</organism>
<protein>
    <submittedName>
        <fullName evidence="1">Uncharacterized protein</fullName>
    </submittedName>
</protein>
<reference evidence="1 2" key="1">
    <citation type="submission" date="2019-07" db="EMBL/GenBank/DDBJ databases">
        <title>WGS assembly of Gossypium mustelinum.</title>
        <authorList>
            <person name="Chen Z.J."/>
            <person name="Sreedasyam A."/>
            <person name="Ando A."/>
            <person name="Song Q."/>
            <person name="De L."/>
            <person name="Hulse-Kemp A."/>
            <person name="Ding M."/>
            <person name="Ye W."/>
            <person name="Kirkbride R."/>
            <person name="Jenkins J."/>
            <person name="Plott C."/>
            <person name="Lovell J."/>
            <person name="Lin Y.-M."/>
            <person name="Vaughn R."/>
            <person name="Liu B."/>
            <person name="Li W."/>
            <person name="Simpson S."/>
            <person name="Scheffler B."/>
            <person name="Saski C."/>
            <person name="Grover C."/>
            <person name="Hu G."/>
            <person name="Conover J."/>
            <person name="Carlson J."/>
            <person name="Shu S."/>
            <person name="Boston L."/>
            <person name="Williams M."/>
            <person name="Peterson D."/>
            <person name="Mcgee K."/>
            <person name="Jones D."/>
            <person name="Wendel J."/>
            <person name="Stelly D."/>
            <person name="Grimwood J."/>
            <person name="Schmutz J."/>
        </authorList>
    </citation>
    <scope>NUCLEOTIDE SEQUENCE [LARGE SCALE GENOMIC DNA]</scope>
    <source>
        <strain evidence="1">1408120.09</strain>
    </source>
</reference>
<dbReference type="Proteomes" id="UP000323597">
    <property type="component" value="Chromosome A05"/>
</dbReference>